<organism evidence="1 2">
    <name type="scientific">Gymnopus androsaceus JB14</name>
    <dbReference type="NCBI Taxonomy" id="1447944"/>
    <lineage>
        <taxon>Eukaryota</taxon>
        <taxon>Fungi</taxon>
        <taxon>Dikarya</taxon>
        <taxon>Basidiomycota</taxon>
        <taxon>Agaricomycotina</taxon>
        <taxon>Agaricomycetes</taxon>
        <taxon>Agaricomycetidae</taxon>
        <taxon>Agaricales</taxon>
        <taxon>Marasmiineae</taxon>
        <taxon>Omphalotaceae</taxon>
        <taxon>Gymnopus</taxon>
    </lineage>
</organism>
<evidence type="ECO:0000313" key="2">
    <source>
        <dbReference type="Proteomes" id="UP000799118"/>
    </source>
</evidence>
<gene>
    <name evidence="1" type="ORF">BT96DRAFT_941221</name>
</gene>
<keyword evidence="2" id="KW-1185">Reference proteome</keyword>
<name>A0A6A4HGK9_9AGAR</name>
<protein>
    <submittedName>
        <fullName evidence="1">Uncharacterized protein</fullName>
    </submittedName>
</protein>
<dbReference type="EMBL" id="ML769503">
    <property type="protein sequence ID" value="KAE9397076.1"/>
    <property type="molecule type" value="Genomic_DNA"/>
</dbReference>
<reference evidence="1" key="1">
    <citation type="journal article" date="2019" name="Environ. Microbiol.">
        <title>Fungal ecological strategies reflected in gene transcription - a case study of two litter decomposers.</title>
        <authorList>
            <person name="Barbi F."/>
            <person name="Kohler A."/>
            <person name="Barry K."/>
            <person name="Baskaran P."/>
            <person name="Daum C."/>
            <person name="Fauchery L."/>
            <person name="Ihrmark K."/>
            <person name="Kuo A."/>
            <person name="LaButti K."/>
            <person name="Lipzen A."/>
            <person name="Morin E."/>
            <person name="Grigoriev I.V."/>
            <person name="Henrissat B."/>
            <person name="Lindahl B."/>
            <person name="Martin F."/>
        </authorList>
    </citation>
    <scope>NUCLEOTIDE SEQUENCE</scope>
    <source>
        <strain evidence="1">JB14</strain>
    </source>
</reference>
<accession>A0A6A4HGK9</accession>
<dbReference type="Proteomes" id="UP000799118">
    <property type="component" value="Unassembled WGS sequence"/>
</dbReference>
<dbReference type="AlphaFoldDB" id="A0A6A4HGK9"/>
<sequence length="196" mass="20994">MVLGAPRGGVSNSSSRDVVFLVNTAVVFTQAQALLSFAGAGTNTTHAVSATVGPRSTLMYTPIQLHGPISLNSDTSTFVALLWRRDDFALLCRGSTVPVWQSLIFQSELPDVRDSSAAGNTSREASASWGSSTQCSVMIDGTILRIDEKLKSKHIGTFTYDIISKLLSQDISLRVAGLKGVIGECFERKITPKGDR</sequence>
<evidence type="ECO:0000313" key="1">
    <source>
        <dbReference type="EMBL" id="KAE9397076.1"/>
    </source>
</evidence>
<proteinExistence type="predicted"/>